<dbReference type="PANTHER" id="PTHR30388">
    <property type="entry name" value="ALDEHYDE OXIDOREDUCTASE MOLYBDENUM COFACTOR ASSEMBLY PROTEIN"/>
    <property type="match status" value="1"/>
</dbReference>
<dbReference type="InterPro" id="IPR027051">
    <property type="entry name" value="XdhC_Rossmann_dom"/>
</dbReference>
<reference evidence="3 4" key="1">
    <citation type="submission" date="2023-10" db="EMBL/GenBank/DDBJ databases">
        <title>Description of Microbulbifer bruguierae sp. nov., isolated from the sediments of mangrove plant Bruguiera sexangula and comparative genomic analyses of the genus Microbulbifer.</title>
        <authorList>
            <person name="Long M."/>
        </authorList>
    </citation>
    <scope>NUCLEOTIDE SEQUENCE [LARGE SCALE GENOMIC DNA]</scope>
    <source>
        <strain evidence="3 4">SPO729</strain>
    </source>
</reference>
<evidence type="ECO:0000313" key="3">
    <source>
        <dbReference type="EMBL" id="WOX04769.1"/>
    </source>
</evidence>
<dbReference type="InterPro" id="IPR003777">
    <property type="entry name" value="XdhC_CoxI"/>
</dbReference>
<dbReference type="KEGG" id="mpaf:R5R33_13605"/>
<protein>
    <submittedName>
        <fullName evidence="3">XdhC family protein</fullName>
    </submittedName>
</protein>
<dbReference type="Proteomes" id="UP001302477">
    <property type="component" value="Chromosome"/>
</dbReference>
<dbReference type="Pfam" id="PF02625">
    <property type="entry name" value="XdhC_CoxI"/>
    <property type="match status" value="1"/>
</dbReference>
<accession>A0AAU0MY67</accession>
<dbReference type="PANTHER" id="PTHR30388:SF4">
    <property type="entry name" value="MOLYBDENUM COFACTOR INSERTION CHAPERONE PAOD"/>
    <property type="match status" value="1"/>
</dbReference>
<sequence length="330" mass="36015">MQHLDVQVVERGLAWLSAGETIWFCTVLSTFGSSPRAPGSIMVARGDGRHLGSLSGGCVEEDFLARVQRGEFSQRVSVERYGDQRDRPAVEHRLPVQLPCGGILEVLIERLTPEHGNRQHLAELLAVLRGQRQKIRTVSLVDGCSSLFPVAHTDGDTVSVTADIASIRVGPASRLVIAGLSSVARTCAEFAVALGYEVILCEPREEEYRDFHLAGVRLEKIFPSRFIAEAGNCHQQTAVVAMTHDPRIDDLAMMEAVKTDAFYIGVMGSRRTSDKRATRLLSTGGLTAEELDRIHMPIGLALGSKTPAEIALAVMADILRVQRGIRRDAL</sequence>
<dbReference type="Gene3D" id="3.40.50.720">
    <property type="entry name" value="NAD(P)-binding Rossmann-like Domain"/>
    <property type="match status" value="1"/>
</dbReference>
<dbReference type="AlphaFoldDB" id="A0AAU0MY67"/>
<dbReference type="EMBL" id="CP137555">
    <property type="protein sequence ID" value="WOX04769.1"/>
    <property type="molecule type" value="Genomic_DNA"/>
</dbReference>
<gene>
    <name evidence="3" type="ORF">R5R33_13605</name>
</gene>
<dbReference type="RefSeq" id="WP_318953245.1">
    <property type="nucleotide sequence ID" value="NZ_CP137555.1"/>
</dbReference>
<evidence type="ECO:0000313" key="4">
    <source>
        <dbReference type="Proteomes" id="UP001302477"/>
    </source>
</evidence>
<evidence type="ECO:0000259" key="1">
    <source>
        <dbReference type="Pfam" id="PF02625"/>
    </source>
</evidence>
<organism evidence="3 4">
    <name type="scientific">Microbulbifer pacificus</name>
    <dbReference type="NCBI Taxonomy" id="407164"/>
    <lineage>
        <taxon>Bacteria</taxon>
        <taxon>Pseudomonadati</taxon>
        <taxon>Pseudomonadota</taxon>
        <taxon>Gammaproteobacteria</taxon>
        <taxon>Cellvibrionales</taxon>
        <taxon>Microbulbiferaceae</taxon>
        <taxon>Microbulbifer</taxon>
    </lineage>
</organism>
<feature type="domain" description="XdhC- CoxI" evidence="1">
    <location>
        <begin position="15"/>
        <end position="70"/>
    </location>
</feature>
<evidence type="ECO:0000259" key="2">
    <source>
        <dbReference type="Pfam" id="PF13478"/>
    </source>
</evidence>
<dbReference type="InterPro" id="IPR052698">
    <property type="entry name" value="MoCofactor_Util/Proc"/>
</dbReference>
<dbReference type="Pfam" id="PF13478">
    <property type="entry name" value="XdhC_C"/>
    <property type="match status" value="1"/>
</dbReference>
<proteinExistence type="predicted"/>
<name>A0AAU0MY67_9GAMM</name>
<keyword evidence="4" id="KW-1185">Reference proteome</keyword>
<feature type="domain" description="XdhC Rossmann" evidence="2">
    <location>
        <begin position="175"/>
        <end position="318"/>
    </location>
</feature>